<dbReference type="CDD" id="cd09917">
    <property type="entry name" value="F-box_SF"/>
    <property type="match status" value="1"/>
</dbReference>
<gene>
    <name evidence="3" type="ORF">NE237_013668</name>
</gene>
<sequence length="371" mass="42128">MVQCWSRLPEELLGCITNRLHSIEDLVKFGAVCRSWRSVKIQKSYCSLKHYTPWLMLVESESNDIRGFYSLSNNKVYHLHLPEAHGRRCWGSPHGWLVTIGIDLEIHLLNPLTRSRLRLPSQPTFQDLYFPAQTPKEIRDSFIGKAVICSSPLSSSGDHQNCIVMAIYGELSLLAFTRPGDTKWTTLENCPPGFIDLIYSNGHFYALQSLGDVVICDINSPHPKPIYFASSPEGDFVERKYLVDLSGELHMVLRNFENIESYSSPKSRTIDFKIYKLVSGTRQWVEVHCLEEQALFVGNNSTFAISVSDHPGFQVNCIYFTDDYSLFYKFGGGGGDMGIFNFADHTIQPCNLAHDIISDFSPPIWISPNLW</sequence>
<dbReference type="InterPro" id="IPR050942">
    <property type="entry name" value="F-box_BR-signaling"/>
</dbReference>
<dbReference type="PANTHER" id="PTHR44259:SF114">
    <property type="entry name" value="OS06G0707300 PROTEIN"/>
    <property type="match status" value="1"/>
</dbReference>
<dbReference type="SUPFAM" id="SSF81383">
    <property type="entry name" value="F-box domain"/>
    <property type="match status" value="1"/>
</dbReference>
<reference evidence="3" key="1">
    <citation type="journal article" date="2023" name="Plant J.">
        <title>The genome of the king protea, Protea cynaroides.</title>
        <authorList>
            <person name="Chang J."/>
            <person name="Duong T.A."/>
            <person name="Schoeman C."/>
            <person name="Ma X."/>
            <person name="Roodt D."/>
            <person name="Barker N."/>
            <person name="Li Z."/>
            <person name="Van de Peer Y."/>
            <person name="Mizrachi E."/>
        </authorList>
    </citation>
    <scope>NUCLEOTIDE SEQUENCE</scope>
    <source>
        <tissue evidence="3">Young leaves</tissue>
    </source>
</reference>
<organism evidence="3 4">
    <name type="scientific">Protea cynaroides</name>
    <dbReference type="NCBI Taxonomy" id="273540"/>
    <lineage>
        <taxon>Eukaryota</taxon>
        <taxon>Viridiplantae</taxon>
        <taxon>Streptophyta</taxon>
        <taxon>Embryophyta</taxon>
        <taxon>Tracheophyta</taxon>
        <taxon>Spermatophyta</taxon>
        <taxon>Magnoliopsida</taxon>
        <taxon>Proteales</taxon>
        <taxon>Proteaceae</taxon>
        <taxon>Protea</taxon>
    </lineage>
</organism>
<evidence type="ECO:0000259" key="1">
    <source>
        <dbReference type="Pfam" id="PF03478"/>
    </source>
</evidence>
<feature type="domain" description="KIB1-4 beta-propeller" evidence="1">
    <location>
        <begin position="68"/>
        <end position="341"/>
    </location>
</feature>
<name>A0A9Q0K006_9MAGN</name>
<proteinExistence type="predicted"/>
<dbReference type="AlphaFoldDB" id="A0A9Q0K006"/>
<dbReference type="Gene3D" id="1.20.1280.50">
    <property type="match status" value="1"/>
</dbReference>
<dbReference type="Proteomes" id="UP001141806">
    <property type="component" value="Unassembled WGS sequence"/>
</dbReference>
<dbReference type="EMBL" id="JAMYWD010000011">
    <property type="protein sequence ID" value="KAJ4956885.1"/>
    <property type="molecule type" value="Genomic_DNA"/>
</dbReference>
<dbReference type="OrthoDB" id="642536at2759"/>
<comment type="caution">
    <text evidence="3">The sequence shown here is derived from an EMBL/GenBank/DDBJ whole genome shotgun (WGS) entry which is preliminary data.</text>
</comment>
<dbReference type="Pfam" id="PF03478">
    <property type="entry name" value="Beta-prop_KIB1-4"/>
    <property type="match status" value="1"/>
</dbReference>
<dbReference type="InterPro" id="IPR005174">
    <property type="entry name" value="KIB1-4_b-propeller"/>
</dbReference>
<evidence type="ECO:0000313" key="4">
    <source>
        <dbReference type="Proteomes" id="UP001141806"/>
    </source>
</evidence>
<dbReference type="InterPro" id="IPR036047">
    <property type="entry name" value="F-box-like_dom_sf"/>
</dbReference>
<dbReference type="Pfam" id="PF12937">
    <property type="entry name" value="F-box-like"/>
    <property type="match status" value="1"/>
</dbReference>
<protein>
    <recommendedName>
        <fullName evidence="5">F-box protein</fullName>
    </recommendedName>
</protein>
<feature type="domain" description="F-box" evidence="2">
    <location>
        <begin position="5"/>
        <end position="39"/>
    </location>
</feature>
<evidence type="ECO:0000259" key="2">
    <source>
        <dbReference type="Pfam" id="PF12937"/>
    </source>
</evidence>
<keyword evidence="4" id="KW-1185">Reference proteome</keyword>
<dbReference type="InterPro" id="IPR001810">
    <property type="entry name" value="F-box_dom"/>
</dbReference>
<evidence type="ECO:0008006" key="5">
    <source>
        <dbReference type="Google" id="ProtNLM"/>
    </source>
</evidence>
<dbReference type="PANTHER" id="PTHR44259">
    <property type="entry name" value="OS07G0183000 PROTEIN-RELATED"/>
    <property type="match status" value="1"/>
</dbReference>
<accession>A0A9Q0K006</accession>
<evidence type="ECO:0000313" key="3">
    <source>
        <dbReference type="EMBL" id="KAJ4956885.1"/>
    </source>
</evidence>